<dbReference type="SUPFAM" id="SSF46785">
    <property type="entry name" value="Winged helix' DNA-binding domain"/>
    <property type="match status" value="1"/>
</dbReference>
<comment type="caution">
    <text evidence="1">The sequence shown here is derived from an EMBL/GenBank/DDBJ whole genome shotgun (WGS) entry which is preliminary data.</text>
</comment>
<evidence type="ECO:0000313" key="1">
    <source>
        <dbReference type="EMBL" id="RIJ32857.1"/>
    </source>
</evidence>
<protein>
    <submittedName>
        <fullName evidence="1">Transcriptional regulator</fullName>
    </submittedName>
</protein>
<dbReference type="InterPro" id="IPR036390">
    <property type="entry name" value="WH_DNA-bd_sf"/>
</dbReference>
<dbReference type="Proteomes" id="UP000266385">
    <property type="component" value="Unassembled WGS sequence"/>
</dbReference>
<name>A0A399RSI7_9PROT</name>
<dbReference type="InterPro" id="IPR036388">
    <property type="entry name" value="WH-like_DNA-bd_sf"/>
</dbReference>
<dbReference type="PANTHER" id="PTHR38600:SF2">
    <property type="entry name" value="SLL0088 PROTEIN"/>
    <property type="match status" value="1"/>
</dbReference>
<proteinExistence type="predicted"/>
<gene>
    <name evidence="1" type="ORF">D1223_03130</name>
</gene>
<dbReference type="Pfam" id="PF12840">
    <property type="entry name" value="HTH_20"/>
    <property type="match status" value="1"/>
</dbReference>
<reference evidence="1 2" key="1">
    <citation type="submission" date="2018-08" db="EMBL/GenBank/DDBJ databases">
        <title>Henriciella mobilis sp. nov., isolated from seawater.</title>
        <authorList>
            <person name="Cheng H."/>
            <person name="Wu Y.-H."/>
            <person name="Xu X.-W."/>
            <person name="Guo L.-L."/>
        </authorList>
    </citation>
    <scope>NUCLEOTIDE SEQUENCE [LARGE SCALE GENOMIC DNA]</scope>
    <source>
        <strain evidence="1 2">JN25</strain>
    </source>
</reference>
<dbReference type="AlphaFoldDB" id="A0A399RSI7"/>
<keyword evidence="2" id="KW-1185">Reference proteome</keyword>
<dbReference type="Gene3D" id="1.10.10.10">
    <property type="entry name" value="Winged helix-like DNA-binding domain superfamily/Winged helix DNA-binding domain"/>
    <property type="match status" value="1"/>
</dbReference>
<dbReference type="PANTHER" id="PTHR38600">
    <property type="entry name" value="TRANSCRIPTIONAL REGULATORY PROTEIN"/>
    <property type="match status" value="1"/>
</dbReference>
<evidence type="ECO:0000313" key="2">
    <source>
        <dbReference type="Proteomes" id="UP000266385"/>
    </source>
</evidence>
<dbReference type="RefSeq" id="WP_119374938.1">
    <property type="nucleotide sequence ID" value="NZ_QWFX01000005.1"/>
</dbReference>
<accession>A0A399RSI7</accession>
<sequence length="216" mass="23483">MTQTSSQPALTATRNTVLDLLKRGGPQSAADLADTLGLTPMAVRLHLYELAEEGLVEETAKPTGRGRPTKIWSLTSAAARIFPDAHQGLALEMIGSIREMFGEEGLARVIDRHSDTQLTAYKEALGPLADTAARVKRLAELRSAEGYMAAAAEDGEDWLLIENHCPICSAATACQRLCANELDVFQQALGPDTEVTREDHLLAGARRCVYRIRQRA</sequence>
<dbReference type="EMBL" id="QWFX01000005">
    <property type="protein sequence ID" value="RIJ32857.1"/>
    <property type="molecule type" value="Genomic_DNA"/>
</dbReference>
<organism evidence="1 2">
    <name type="scientific">Henriciella mobilis</name>
    <dbReference type="NCBI Taxonomy" id="2305467"/>
    <lineage>
        <taxon>Bacteria</taxon>
        <taxon>Pseudomonadati</taxon>
        <taxon>Pseudomonadota</taxon>
        <taxon>Alphaproteobacteria</taxon>
        <taxon>Hyphomonadales</taxon>
        <taxon>Hyphomonadaceae</taxon>
        <taxon>Henriciella</taxon>
    </lineage>
</organism>
<dbReference type="OrthoDB" id="155998at2"/>